<comment type="caution">
    <text evidence="1">The sequence shown here is derived from an EMBL/GenBank/DDBJ whole genome shotgun (WGS) entry which is preliminary data.</text>
</comment>
<gene>
    <name evidence="1" type="ORF">L6452_01015</name>
</gene>
<dbReference type="Proteomes" id="UP001055879">
    <property type="component" value="Linkage Group LG01"/>
</dbReference>
<dbReference type="EMBL" id="CM042047">
    <property type="protein sequence ID" value="KAI3769901.1"/>
    <property type="molecule type" value="Genomic_DNA"/>
</dbReference>
<sequence>MVHLAIPSIKDDNILVAPIEEENSWSDDIKNYLENDQLPDDKMEARKVRFKASRYVIIRGQLYRRSSTGLNLRCITNKTQVQKILQDMHDGECGNHSGSRILANRVSRQGYYWPTLRQDAIRYVQSCDACQRRASMSHKPSEPLHSTLIPWPFMKWGMDIVGKLPPAPGQNVFLLVLTDYFSKWVEAVAFSQVRDKEVVSFIQTNIICRFGIPPEITCDNGTQFISDRTKRFCEERKLVTSTPRYPQSNGLAESSNKTIINSIKKRFKAAKGKWVEELTSVLWANRTTPRTSTGQTPFSLVYGCEVVLAIEVRLTTSRHTSVEHNLVDLSYDLDALEEFREAAYIRMAAQKQVVERNFNKNVQTKVFQEGEYVLRRVFQNTQEPNAGKLSTKWEGPYQISSIVGK</sequence>
<protein>
    <submittedName>
        <fullName evidence="1">Uncharacterized protein</fullName>
    </submittedName>
</protein>
<proteinExistence type="predicted"/>
<name>A0ACB9FGT2_ARCLA</name>
<evidence type="ECO:0000313" key="2">
    <source>
        <dbReference type="Proteomes" id="UP001055879"/>
    </source>
</evidence>
<accession>A0ACB9FGT2</accession>
<evidence type="ECO:0000313" key="1">
    <source>
        <dbReference type="EMBL" id="KAI3769901.1"/>
    </source>
</evidence>
<reference evidence="2" key="1">
    <citation type="journal article" date="2022" name="Mol. Ecol. Resour.">
        <title>The genomes of chicory, endive, great burdock and yacon provide insights into Asteraceae palaeo-polyploidization history and plant inulin production.</title>
        <authorList>
            <person name="Fan W."/>
            <person name="Wang S."/>
            <person name="Wang H."/>
            <person name="Wang A."/>
            <person name="Jiang F."/>
            <person name="Liu H."/>
            <person name="Zhao H."/>
            <person name="Xu D."/>
            <person name="Zhang Y."/>
        </authorList>
    </citation>
    <scope>NUCLEOTIDE SEQUENCE [LARGE SCALE GENOMIC DNA]</scope>
    <source>
        <strain evidence="2">cv. Niubang</strain>
    </source>
</reference>
<keyword evidence="2" id="KW-1185">Reference proteome</keyword>
<organism evidence="1 2">
    <name type="scientific">Arctium lappa</name>
    <name type="common">Greater burdock</name>
    <name type="synonym">Lappa major</name>
    <dbReference type="NCBI Taxonomy" id="4217"/>
    <lineage>
        <taxon>Eukaryota</taxon>
        <taxon>Viridiplantae</taxon>
        <taxon>Streptophyta</taxon>
        <taxon>Embryophyta</taxon>
        <taxon>Tracheophyta</taxon>
        <taxon>Spermatophyta</taxon>
        <taxon>Magnoliopsida</taxon>
        <taxon>eudicotyledons</taxon>
        <taxon>Gunneridae</taxon>
        <taxon>Pentapetalae</taxon>
        <taxon>asterids</taxon>
        <taxon>campanulids</taxon>
        <taxon>Asterales</taxon>
        <taxon>Asteraceae</taxon>
        <taxon>Carduoideae</taxon>
        <taxon>Cardueae</taxon>
        <taxon>Arctiinae</taxon>
        <taxon>Arctium</taxon>
    </lineage>
</organism>
<reference evidence="1 2" key="2">
    <citation type="journal article" date="2022" name="Mol. Ecol. Resour.">
        <title>The genomes of chicory, endive, great burdock and yacon provide insights into Asteraceae paleo-polyploidization history and plant inulin production.</title>
        <authorList>
            <person name="Fan W."/>
            <person name="Wang S."/>
            <person name="Wang H."/>
            <person name="Wang A."/>
            <person name="Jiang F."/>
            <person name="Liu H."/>
            <person name="Zhao H."/>
            <person name="Xu D."/>
            <person name="Zhang Y."/>
        </authorList>
    </citation>
    <scope>NUCLEOTIDE SEQUENCE [LARGE SCALE GENOMIC DNA]</scope>
    <source>
        <strain evidence="2">cv. Niubang</strain>
    </source>
</reference>